<accession>A0ACB9M3L9</accession>
<gene>
    <name evidence="1" type="ORF">L6164_025915</name>
</gene>
<dbReference type="EMBL" id="CM039435">
    <property type="protein sequence ID" value="KAI4318107.1"/>
    <property type="molecule type" value="Genomic_DNA"/>
</dbReference>
<proteinExistence type="predicted"/>
<sequence length="98" mass="10995">MNKMECDLHEMINLLIDYANQVASSEKVKLSRSVNLVGNYSKGKGKGKKKPKKNPHAPKGVLNKPKGKENAADHFTKALGSKEFDKHKWKIGLKFMTD</sequence>
<keyword evidence="2" id="KW-1185">Reference proteome</keyword>
<dbReference type="Proteomes" id="UP000828941">
    <property type="component" value="Chromosome 10"/>
</dbReference>
<name>A0ACB9M3L9_BAUVA</name>
<evidence type="ECO:0000313" key="1">
    <source>
        <dbReference type="EMBL" id="KAI4318107.1"/>
    </source>
</evidence>
<organism evidence="1 2">
    <name type="scientific">Bauhinia variegata</name>
    <name type="common">Purple orchid tree</name>
    <name type="synonym">Phanera variegata</name>
    <dbReference type="NCBI Taxonomy" id="167791"/>
    <lineage>
        <taxon>Eukaryota</taxon>
        <taxon>Viridiplantae</taxon>
        <taxon>Streptophyta</taxon>
        <taxon>Embryophyta</taxon>
        <taxon>Tracheophyta</taxon>
        <taxon>Spermatophyta</taxon>
        <taxon>Magnoliopsida</taxon>
        <taxon>eudicotyledons</taxon>
        <taxon>Gunneridae</taxon>
        <taxon>Pentapetalae</taxon>
        <taxon>rosids</taxon>
        <taxon>fabids</taxon>
        <taxon>Fabales</taxon>
        <taxon>Fabaceae</taxon>
        <taxon>Cercidoideae</taxon>
        <taxon>Cercideae</taxon>
        <taxon>Bauhiniinae</taxon>
        <taxon>Bauhinia</taxon>
    </lineage>
</organism>
<evidence type="ECO:0000313" key="2">
    <source>
        <dbReference type="Proteomes" id="UP000828941"/>
    </source>
</evidence>
<comment type="caution">
    <text evidence="1">The sequence shown here is derived from an EMBL/GenBank/DDBJ whole genome shotgun (WGS) entry which is preliminary data.</text>
</comment>
<protein>
    <submittedName>
        <fullName evidence="1">Uncharacterized protein</fullName>
    </submittedName>
</protein>
<reference evidence="1 2" key="1">
    <citation type="journal article" date="2022" name="DNA Res.">
        <title>Chromosomal-level genome assembly of the orchid tree Bauhinia variegata (Leguminosae; Cercidoideae) supports the allotetraploid origin hypothesis of Bauhinia.</title>
        <authorList>
            <person name="Zhong Y."/>
            <person name="Chen Y."/>
            <person name="Zheng D."/>
            <person name="Pang J."/>
            <person name="Liu Y."/>
            <person name="Luo S."/>
            <person name="Meng S."/>
            <person name="Qian L."/>
            <person name="Wei D."/>
            <person name="Dai S."/>
            <person name="Zhou R."/>
        </authorList>
    </citation>
    <scope>NUCLEOTIDE SEQUENCE [LARGE SCALE GENOMIC DNA]</scope>
    <source>
        <strain evidence="1">BV-YZ2020</strain>
    </source>
</reference>